<dbReference type="AlphaFoldDB" id="A0A8X7XIF2"/>
<dbReference type="InterPro" id="IPR011009">
    <property type="entry name" value="Kinase-like_dom_sf"/>
</dbReference>
<evidence type="ECO:0000256" key="9">
    <source>
        <dbReference type="ARBA" id="ARBA00048679"/>
    </source>
</evidence>
<comment type="catalytic activity">
    <reaction evidence="8">
        <text>L-threonyl-[protein] + ATP = O-phospho-L-threonyl-[protein] + ADP + H(+)</text>
        <dbReference type="Rhea" id="RHEA:46608"/>
        <dbReference type="Rhea" id="RHEA-COMP:11060"/>
        <dbReference type="Rhea" id="RHEA-COMP:11605"/>
        <dbReference type="ChEBI" id="CHEBI:15378"/>
        <dbReference type="ChEBI" id="CHEBI:30013"/>
        <dbReference type="ChEBI" id="CHEBI:30616"/>
        <dbReference type="ChEBI" id="CHEBI:61977"/>
        <dbReference type="ChEBI" id="CHEBI:456216"/>
        <dbReference type="EC" id="2.7.11.1"/>
    </reaction>
</comment>
<organism evidence="12 13">
    <name type="scientific">Polypterus senegalus</name>
    <name type="common">Senegal bichir</name>
    <dbReference type="NCBI Taxonomy" id="55291"/>
    <lineage>
        <taxon>Eukaryota</taxon>
        <taxon>Metazoa</taxon>
        <taxon>Chordata</taxon>
        <taxon>Craniata</taxon>
        <taxon>Vertebrata</taxon>
        <taxon>Euteleostomi</taxon>
        <taxon>Actinopterygii</taxon>
        <taxon>Polypteriformes</taxon>
        <taxon>Polypteridae</taxon>
        <taxon>Polypterus</taxon>
    </lineage>
</organism>
<dbReference type="EC" id="2.7.11.1" evidence="2"/>
<dbReference type="PROSITE" id="PS00108">
    <property type="entry name" value="PROTEIN_KINASE_ST"/>
    <property type="match status" value="1"/>
</dbReference>
<dbReference type="Gene3D" id="3.30.200.20">
    <property type="entry name" value="Phosphorylase Kinase, domain 1"/>
    <property type="match status" value="1"/>
</dbReference>
<dbReference type="GO" id="GO:0043066">
    <property type="term" value="P:negative regulation of apoptotic process"/>
    <property type="evidence" value="ECO:0007669"/>
    <property type="project" value="TreeGrafter"/>
</dbReference>
<feature type="non-terminal residue" evidence="12">
    <location>
        <position position="249"/>
    </location>
</feature>
<comment type="caution">
    <text evidence="12">The sequence shown here is derived from an EMBL/GenBank/DDBJ whole genome shotgun (WGS) entry which is preliminary data.</text>
</comment>
<reference evidence="12 13" key="1">
    <citation type="journal article" date="2021" name="Cell">
        <title>Tracing the genetic footprints of vertebrate landing in non-teleost ray-finned fishes.</title>
        <authorList>
            <person name="Bi X."/>
            <person name="Wang K."/>
            <person name="Yang L."/>
            <person name="Pan H."/>
            <person name="Jiang H."/>
            <person name="Wei Q."/>
            <person name="Fang M."/>
            <person name="Yu H."/>
            <person name="Zhu C."/>
            <person name="Cai Y."/>
            <person name="He Y."/>
            <person name="Gan X."/>
            <person name="Zeng H."/>
            <person name="Yu D."/>
            <person name="Zhu Y."/>
            <person name="Jiang H."/>
            <person name="Qiu Q."/>
            <person name="Yang H."/>
            <person name="Zhang Y.E."/>
            <person name="Wang W."/>
            <person name="Zhu M."/>
            <person name="He S."/>
            <person name="Zhang G."/>
        </authorList>
    </citation>
    <scope>NUCLEOTIDE SEQUENCE [LARGE SCALE GENOMIC DNA]</scope>
    <source>
        <strain evidence="12">Bchr_013</strain>
    </source>
</reference>
<dbReference type="InterPro" id="IPR051138">
    <property type="entry name" value="PIM_Ser/Thr_kinase"/>
</dbReference>
<evidence type="ECO:0000256" key="2">
    <source>
        <dbReference type="ARBA" id="ARBA00012513"/>
    </source>
</evidence>
<dbReference type="SUPFAM" id="SSF56112">
    <property type="entry name" value="Protein kinase-like (PK-like)"/>
    <property type="match status" value="1"/>
</dbReference>
<feature type="domain" description="Protein kinase" evidence="11">
    <location>
        <begin position="3"/>
        <end position="249"/>
    </location>
</feature>
<dbReference type="Pfam" id="PF00069">
    <property type="entry name" value="Pkinase"/>
    <property type="match status" value="1"/>
</dbReference>
<dbReference type="Pfam" id="PF25600">
    <property type="entry name" value="TRIM_CC"/>
    <property type="match status" value="1"/>
</dbReference>
<feature type="non-terminal residue" evidence="12">
    <location>
        <position position="1"/>
    </location>
</feature>
<dbReference type="GO" id="GO:0007346">
    <property type="term" value="P:regulation of mitotic cell cycle"/>
    <property type="evidence" value="ECO:0007669"/>
    <property type="project" value="TreeGrafter"/>
</dbReference>
<dbReference type="PANTHER" id="PTHR22984:SF11">
    <property type="entry name" value="AURORA KINASE-RELATED"/>
    <property type="match status" value="1"/>
</dbReference>
<evidence type="ECO:0000256" key="3">
    <source>
        <dbReference type="ARBA" id="ARBA00022527"/>
    </source>
</evidence>
<comment type="catalytic activity">
    <reaction evidence="9">
        <text>L-seryl-[protein] + ATP = O-phospho-L-seryl-[protein] + ADP + H(+)</text>
        <dbReference type="Rhea" id="RHEA:17989"/>
        <dbReference type="Rhea" id="RHEA-COMP:9863"/>
        <dbReference type="Rhea" id="RHEA-COMP:11604"/>
        <dbReference type="ChEBI" id="CHEBI:15378"/>
        <dbReference type="ChEBI" id="CHEBI:29999"/>
        <dbReference type="ChEBI" id="CHEBI:30616"/>
        <dbReference type="ChEBI" id="CHEBI:83421"/>
        <dbReference type="ChEBI" id="CHEBI:456216"/>
        <dbReference type="EC" id="2.7.11.1"/>
    </reaction>
</comment>
<comment type="similarity">
    <text evidence="1">Belongs to the protein kinase superfamily. CAMK Ser/Thr protein kinase family. PIM subfamily.</text>
</comment>
<dbReference type="SMART" id="SM00220">
    <property type="entry name" value="S_TKc"/>
    <property type="match status" value="1"/>
</dbReference>
<evidence type="ECO:0000256" key="1">
    <source>
        <dbReference type="ARBA" id="ARBA00005505"/>
    </source>
</evidence>
<keyword evidence="13" id="KW-1185">Reference proteome</keyword>
<keyword evidence="10" id="KW-0175">Coiled coil</keyword>
<evidence type="ECO:0000256" key="6">
    <source>
        <dbReference type="ARBA" id="ARBA00022777"/>
    </source>
</evidence>
<evidence type="ECO:0000259" key="11">
    <source>
        <dbReference type="PROSITE" id="PS50011"/>
    </source>
</evidence>
<dbReference type="GO" id="GO:0005524">
    <property type="term" value="F:ATP binding"/>
    <property type="evidence" value="ECO:0007669"/>
    <property type="project" value="UniProtKB-KW"/>
</dbReference>
<dbReference type="Gene3D" id="1.10.510.10">
    <property type="entry name" value="Transferase(Phosphotransferase) domain 1"/>
    <property type="match status" value="1"/>
</dbReference>
<keyword evidence="3" id="KW-0723">Serine/threonine-protein kinase</keyword>
<dbReference type="Proteomes" id="UP000886611">
    <property type="component" value="Unassembled WGS sequence"/>
</dbReference>
<keyword evidence="5" id="KW-0547">Nucleotide-binding</keyword>
<gene>
    <name evidence="12" type="primary">Pim2_0</name>
    <name evidence="12" type="ORF">GTO96_0020154</name>
</gene>
<dbReference type="PANTHER" id="PTHR22984">
    <property type="entry name" value="SERINE/THREONINE-PROTEIN KINASE PIM"/>
    <property type="match status" value="1"/>
</dbReference>
<protein>
    <recommendedName>
        <fullName evidence="2">non-specific serine/threonine protein kinase</fullName>
        <ecNumber evidence="2">2.7.11.1</ecNumber>
    </recommendedName>
</protein>
<evidence type="ECO:0000313" key="12">
    <source>
        <dbReference type="EMBL" id="KAG2466697.1"/>
    </source>
</evidence>
<dbReference type="PROSITE" id="PS50011">
    <property type="entry name" value="PROTEIN_KINASE_DOM"/>
    <property type="match status" value="1"/>
</dbReference>
<sequence>MQRKVTQKIREQEMRKVDKAQKIMKQLEKEMAELRRRDSEMTKLLETDDRKVTTTDYFHKTCEPVEVTLLKRMSSPPVSPRVIRLLEWYETPSDFLLVLERPTPCINLLDFLYQFGGILDELVAKGIFRQMVQAVQQCHSHGVFHGDLKLNNFLVQIDTQEVKLIDFGCGALLAEAAINGRIGTRVHSPPEYLESREIEAMPSNVWALGLMLYFMVFGGRPFRNPEDCLVEGNLHIFNTVSKGKPPCRL</sequence>
<keyword evidence="6 12" id="KW-0418">Kinase</keyword>
<dbReference type="InterPro" id="IPR008271">
    <property type="entry name" value="Ser/Thr_kinase_AS"/>
</dbReference>
<dbReference type="GO" id="GO:0005737">
    <property type="term" value="C:cytoplasm"/>
    <property type="evidence" value="ECO:0007669"/>
    <property type="project" value="TreeGrafter"/>
</dbReference>
<evidence type="ECO:0000256" key="4">
    <source>
        <dbReference type="ARBA" id="ARBA00022679"/>
    </source>
</evidence>
<name>A0A8X7XIF2_POLSE</name>
<dbReference type="InterPro" id="IPR000719">
    <property type="entry name" value="Prot_kinase_dom"/>
</dbReference>
<dbReference type="InterPro" id="IPR058030">
    <property type="entry name" value="TRIM8/14/16/25/29/45/65_CC"/>
</dbReference>
<keyword evidence="4" id="KW-0808">Transferase</keyword>
<dbReference type="EMBL" id="JAATIS010001241">
    <property type="protein sequence ID" value="KAG2466697.1"/>
    <property type="molecule type" value="Genomic_DNA"/>
</dbReference>
<evidence type="ECO:0000256" key="8">
    <source>
        <dbReference type="ARBA" id="ARBA00047899"/>
    </source>
</evidence>
<evidence type="ECO:0000256" key="5">
    <source>
        <dbReference type="ARBA" id="ARBA00022741"/>
    </source>
</evidence>
<evidence type="ECO:0000256" key="10">
    <source>
        <dbReference type="SAM" id="Coils"/>
    </source>
</evidence>
<evidence type="ECO:0000313" key="13">
    <source>
        <dbReference type="Proteomes" id="UP000886611"/>
    </source>
</evidence>
<accession>A0A8X7XIF2</accession>
<keyword evidence="7" id="KW-0067">ATP-binding</keyword>
<proteinExistence type="inferred from homology"/>
<evidence type="ECO:0000256" key="7">
    <source>
        <dbReference type="ARBA" id="ARBA00022840"/>
    </source>
</evidence>
<dbReference type="GO" id="GO:0004674">
    <property type="term" value="F:protein serine/threonine kinase activity"/>
    <property type="evidence" value="ECO:0007669"/>
    <property type="project" value="UniProtKB-KW"/>
</dbReference>
<feature type="coiled-coil region" evidence="10">
    <location>
        <begin position="10"/>
        <end position="44"/>
    </location>
</feature>